<feature type="domain" description="Methyltransferase type 11" evidence="1">
    <location>
        <begin position="58"/>
        <end position="108"/>
    </location>
</feature>
<keyword evidence="2" id="KW-0489">Methyltransferase</keyword>
<protein>
    <submittedName>
        <fullName evidence="2">Methyltransferase domain-containing protein</fullName>
    </submittedName>
</protein>
<dbReference type="GO" id="GO:0032259">
    <property type="term" value="P:methylation"/>
    <property type="evidence" value="ECO:0007669"/>
    <property type="project" value="UniProtKB-KW"/>
</dbReference>
<dbReference type="InterPro" id="IPR013216">
    <property type="entry name" value="Methyltransf_11"/>
</dbReference>
<dbReference type="SUPFAM" id="SSF53335">
    <property type="entry name" value="S-adenosyl-L-methionine-dependent methyltransferases"/>
    <property type="match status" value="1"/>
</dbReference>
<name>A0A1H1MP18_9ACTN</name>
<organism evidence="2 3">
    <name type="scientific">Actinopolymorpha singaporensis</name>
    <dbReference type="NCBI Taxonomy" id="117157"/>
    <lineage>
        <taxon>Bacteria</taxon>
        <taxon>Bacillati</taxon>
        <taxon>Actinomycetota</taxon>
        <taxon>Actinomycetes</taxon>
        <taxon>Propionibacteriales</taxon>
        <taxon>Actinopolymorphaceae</taxon>
        <taxon>Actinopolymorpha</taxon>
    </lineage>
</organism>
<evidence type="ECO:0000259" key="1">
    <source>
        <dbReference type="Pfam" id="PF08241"/>
    </source>
</evidence>
<dbReference type="Pfam" id="PF08241">
    <property type="entry name" value="Methyltransf_11"/>
    <property type="match status" value="1"/>
</dbReference>
<evidence type="ECO:0000313" key="3">
    <source>
        <dbReference type="Proteomes" id="UP000198983"/>
    </source>
</evidence>
<accession>A0A1H1MP18</accession>
<proteinExistence type="predicted"/>
<dbReference type="GO" id="GO:0008757">
    <property type="term" value="F:S-adenosylmethionine-dependent methyltransferase activity"/>
    <property type="evidence" value="ECO:0007669"/>
    <property type="project" value="InterPro"/>
</dbReference>
<dbReference type="RefSeq" id="WP_092650807.1">
    <property type="nucleotide sequence ID" value="NZ_LT629732.1"/>
</dbReference>
<dbReference type="EMBL" id="LT629732">
    <property type="protein sequence ID" value="SDR88541.1"/>
    <property type="molecule type" value="Genomic_DNA"/>
</dbReference>
<keyword evidence="2" id="KW-0808">Transferase</keyword>
<dbReference type="InterPro" id="IPR029063">
    <property type="entry name" value="SAM-dependent_MTases_sf"/>
</dbReference>
<dbReference type="AlphaFoldDB" id="A0A1H1MP18"/>
<sequence>MRVNIGCGSSPTPGWKNFDNSLSLRLAKVPFLARLLLATGLTDKHQNEFVEFCKKAHIEYADATRRIPLPDGSVEVLYTSHMLEHLEPWEARTFLTEARRVLQADGIIRIAVPDLGLIVQQYLSRCDADSFVEQTVLASSNPRTLRQRLRYMVAGNRHHLWMYDGRSLCRLLLECGFADAQVVPAGETRIPAPGSLDLTERAAESIYVEALNSSAWQHAAAAVPAR</sequence>
<dbReference type="Gene3D" id="3.40.50.150">
    <property type="entry name" value="Vaccinia Virus protein VP39"/>
    <property type="match status" value="1"/>
</dbReference>
<evidence type="ECO:0000313" key="2">
    <source>
        <dbReference type="EMBL" id="SDR88541.1"/>
    </source>
</evidence>
<keyword evidence="3" id="KW-1185">Reference proteome</keyword>
<dbReference type="Proteomes" id="UP000198983">
    <property type="component" value="Chromosome I"/>
</dbReference>
<dbReference type="OrthoDB" id="9810247at2"/>
<reference evidence="2 3" key="1">
    <citation type="submission" date="2016-10" db="EMBL/GenBank/DDBJ databases">
        <authorList>
            <person name="de Groot N.N."/>
        </authorList>
    </citation>
    <scope>NUCLEOTIDE SEQUENCE [LARGE SCALE GENOMIC DNA]</scope>
    <source>
        <strain evidence="2 3">DSM 22024</strain>
    </source>
</reference>
<gene>
    <name evidence="2" type="ORF">SAMN04489717_0905</name>
</gene>